<reference evidence="2 3" key="1">
    <citation type="submission" date="2024-04" db="EMBL/GenBank/DDBJ databases">
        <title>Isolation and characterization of novel acetogenic strains of the genera Terrisporobacter and Acetoanaerobium.</title>
        <authorList>
            <person name="Boeer T."/>
            <person name="Schueler M.A."/>
            <person name="Lueschen A."/>
            <person name="Eysell L."/>
            <person name="Droege J."/>
            <person name="Heinemann M."/>
            <person name="Engelhardt L."/>
            <person name="Basen M."/>
            <person name="Daniel R."/>
        </authorList>
    </citation>
    <scope>NUCLEOTIDE SEQUENCE [LARGE SCALE GENOMIC DNA]</scope>
    <source>
        <strain evidence="2 3">ELB</strain>
    </source>
</reference>
<evidence type="ECO:0008006" key="4">
    <source>
        <dbReference type="Google" id="ProtNLM"/>
    </source>
</evidence>
<evidence type="ECO:0000256" key="1">
    <source>
        <dbReference type="SAM" id="Phobius"/>
    </source>
</evidence>
<gene>
    <name evidence="2" type="ORF">TPELB_04130</name>
</gene>
<keyword evidence="1" id="KW-0812">Transmembrane</keyword>
<sequence>MKIKLSKIILIISVVGIIIVGISLANIHQTDIVVKDVHGKKSALGDMNILLQKTGGLFQTDEILINKNSTTTKKLVKQRDTLFNLTKENLNNRDLFQFQYDKNILFEDKDTVGTAEISGCEVAGNKQRMMAYIKTKDKKNNKIESYNIDMGKDIDTNENYTYALIPVKKEGDILYVATMYSYGDVSDDSSDEEEVDNSTLEDTCYKITNLSIYKLNLSNKTSKCVVSKDYEGKDLSIKQSGFSNGNKAYFIVNKKKNKSDDYSTNLFELDIKLKEVNLIDLKTKDDYIETSYNIENDEILLLSMPSIDEMNSEISENVEGILVNLKDRDLKYKYKLDINYNGDFTSGDRVRRDNGKIYVASATYVKTDKYENNYQTPYNFYVFDEKDGELLYEGSTAINSSDKVNMGIVKNDEI</sequence>
<accession>A0ABZ3F8I4</accession>
<protein>
    <recommendedName>
        <fullName evidence="4">Membrane fusion protein</fullName>
    </recommendedName>
</protein>
<dbReference type="RefSeq" id="WP_343338277.1">
    <property type="nucleotide sequence ID" value="NZ_CP154622.1"/>
</dbReference>
<proteinExistence type="predicted"/>
<dbReference type="Proteomes" id="UP001477947">
    <property type="component" value="Chromosome"/>
</dbReference>
<keyword evidence="3" id="KW-1185">Reference proteome</keyword>
<keyword evidence="1" id="KW-0472">Membrane</keyword>
<keyword evidence="1" id="KW-1133">Transmembrane helix</keyword>
<name>A0ABZ3F8I4_9FIRM</name>
<evidence type="ECO:0000313" key="3">
    <source>
        <dbReference type="Proteomes" id="UP001477947"/>
    </source>
</evidence>
<evidence type="ECO:0000313" key="2">
    <source>
        <dbReference type="EMBL" id="XAM40112.1"/>
    </source>
</evidence>
<organism evidence="2 3">
    <name type="scientific">Terrisporobacter petrolearius</name>
    <dbReference type="NCBI Taxonomy" id="1460447"/>
    <lineage>
        <taxon>Bacteria</taxon>
        <taxon>Bacillati</taxon>
        <taxon>Bacillota</taxon>
        <taxon>Clostridia</taxon>
        <taxon>Peptostreptococcales</taxon>
        <taxon>Peptostreptococcaceae</taxon>
        <taxon>Terrisporobacter</taxon>
    </lineage>
</organism>
<feature type="transmembrane region" description="Helical" evidence="1">
    <location>
        <begin position="7"/>
        <end position="27"/>
    </location>
</feature>
<dbReference type="EMBL" id="CP154622">
    <property type="protein sequence ID" value="XAM40112.1"/>
    <property type="molecule type" value="Genomic_DNA"/>
</dbReference>